<dbReference type="Proteomes" id="UP000831113">
    <property type="component" value="Plasmid unnamed3"/>
</dbReference>
<evidence type="ECO:0000256" key="1">
    <source>
        <dbReference type="ARBA" id="ARBA00022723"/>
    </source>
</evidence>
<feature type="domain" description="VOC" evidence="2">
    <location>
        <begin position="23"/>
        <end position="149"/>
    </location>
</feature>
<dbReference type="InterPro" id="IPR004360">
    <property type="entry name" value="Glyas_Fos-R_dOase_dom"/>
</dbReference>
<dbReference type="Gene3D" id="3.10.180.10">
    <property type="entry name" value="2,3-Dihydroxybiphenyl 1,2-Dioxygenase, domain 1"/>
    <property type="match status" value="1"/>
</dbReference>
<dbReference type="PANTHER" id="PTHR43048">
    <property type="entry name" value="METHYLMALONYL-COA EPIMERASE"/>
    <property type="match status" value="1"/>
</dbReference>
<sequence>MEAAINPLTLPEKNIHSPFKDMRMGHIGLWTTDFEGLINWYVENLEFRLIRQVDLGHLQLAFLAPATDDNFWLEILCNTSANETPAPAQPATTGYLHFCLDVDNVDQTLAALHQRGIPTVRGPFDVPPIGKRCGFITDPMGNLIEFAQDIA</sequence>
<dbReference type="InterPro" id="IPR051785">
    <property type="entry name" value="MMCE/EMCE_epimerase"/>
</dbReference>
<protein>
    <submittedName>
        <fullName evidence="3">VOC family protein</fullName>
    </submittedName>
</protein>
<keyword evidence="4" id="KW-1185">Reference proteome</keyword>
<evidence type="ECO:0000259" key="2">
    <source>
        <dbReference type="PROSITE" id="PS51819"/>
    </source>
</evidence>
<dbReference type="SUPFAM" id="SSF54593">
    <property type="entry name" value="Glyoxalase/Bleomycin resistance protein/Dihydroxybiphenyl dioxygenase"/>
    <property type="match status" value="1"/>
</dbReference>
<name>A0ABY4D677_9BACT</name>
<geneLocation type="plasmid" evidence="3 4">
    <name>unnamed3</name>
</geneLocation>
<dbReference type="EMBL" id="CP094672">
    <property type="protein sequence ID" value="UOG77529.1"/>
    <property type="molecule type" value="Genomic_DNA"/>
</dbReference>
<dbReference type="PANTHER" id="PTHR43048:SF3">
    <property type="entry name" value="METHYLMALONYL-COA EPIMERASE, MITOCHONDRIAL"/>
    <property type="match status" value="1"/>
</dbReference>
<reference evidence="3 4" key="1">
    <citation type="submission" date="2022-03" db="EMBL/GenBank/DDBJ databases">
        <title>Hymenobactersp. isolated from the air.</title>
        <authorList>
            <person name="Won M."/>
            <person name="Kwon S.-W."/>
        </authorList>
    </citation>
    <scope>NUCLEOTIDE SEQUENCE [LARGE SCALE GENOMIC DNA]</scope>
    <source>
        <strain evidence="3 4">KACC 21982</strain>
        <plasmid evidence="3 4">unnamed3</plasmid>
    </source>
</reference>
<keyword evidence="3" id="KW-0614">Plasmid</keyword>
<keyword evidence="1" id="KW-0479">Metal-binding</keyword>
<accession>A0ABY4D677</accession>
<dbReference type="Pfam" id="PF00903">
    <property type="entry name" value="Glyoxalase"/>
    <property type="match status" value="1"/>
</dbReference>
<dbReference type="InterPro" id="IPR029068">
    <property type="entry name" value="Glyas_Bleomycin-R_OHBP_Dase"/>
</dbReference>
<evidence type="ECO:0000313" key="4">
    <source>
        <dbReference type="Proteomes" id="UP000831113"/>
    </source>
</evidence>
<dbReference type="InterPro" id="IPR037523">
    <property type="entry name" value="VOC_core"/>
</dbReference>
<dbReference type="CDD" id="cd06587">
    <property type="entry name" value="VOC"/>
    <property type="match status" value="1"/>
</dbReference>
<evidence type="ECO:0000313" key="3">
    <source>
        <dbReference type="EMBL" id="UOG77529.1"/>
    </source>
</evidence>
<dbReference type="RefSeq" id="WP_243803391.1">
    <property type="nucleotide sequence ID" value="NZ_CP094672.1"/>
</dbReference>
<dbReference type="PROSITE" id="PS51819">
    <property type="entry name" value="VOC"/>
    <property type="match status" value="1"/>
</dbReference>
<proteinExistence type="predicted"/>
<gene>
    <name evidence="3" type="ORF">MTX78_24170</name>
</gene>
<organism evidence="3 4">
    <name type="scientific">Hymenobacter tibetensis</name>
    <dbReference type="NCBI Taxonomy" id="497967"/>
    <lineage>
        <taxon>Bacteria</taxon>
        <taxon>Pseudomonadati</taxon>
        <taxon>Bacteroidota</taxon>
        <taxon>Cytophagia</taxon>
        <taxon>Cytophagales</taxon>
        <taxon>Hymenobacteraceae</taxon>
        <taxon>Hymenobacter</taxon>
    </lineage>
</organism>